<dbReference type="Proteomes" id="UP000588806">
    <property type="component" value="Unassembled WGS sequence"/>
</dbReference>
<dbReference type="GO" id="GO:0008124">
    <property type="term" value="F:4-alpha-hydroxytetrahydrobiopterin dehydratase activity"/>
    <property type="evidence" value="ECO:0007669"/>
    <property type="project" value="UniProtKB-UniRule"/>
</dbReference>
<dbReference type="SUPFAM" id="SSF55248">
    <property type="entry name" value="PCD-like"/>
    <property type="match status" value="1"/>
</dbReference>
<dbReference type="AlphaFoldDB" id="A0A7Y3TXQ4"/>
<keyword evidence="6" id="KW-1185">Reference proteome</keyword>
<evidence type="ECO:0000256" key="4">
    <source>
        <dbReference type="HAMAP-Rule" id="MF_00434"/>
    </source>
</evidence>
<comment type="similarity">
    <text evidence="2 4">Belongs to the pterin-4-alpha-carbinolamine dehydratase family.</text>
</comment>
<evidence type="ECO:0000256" key="1">
    <source>
        <dbReference type="ARBA" id="ARBA00001554"/>
    </source>
</evidence>
<evidence type="ECO:0000313" key="6">
    <source>
        <dbReference type="Proteomes" id="UP000588806"/>
    </source>
</evidence>
<dbReference type="InterPro" id="IPR001533">
    <property type="entry name" value="Pterin_deHydtase"/>
</dbReference>
<reference evidence="5 6" key="1">
    <citation type="submission" date="2020-05" db="EMBL/GenBank/DDBJ databases">
        <authorList>
            <person name="Ruan W."/>
            <person name="Jeon C.O."/>
            <person name="Chun B.H."/>
        </authorList>
    </citation>
    <scope>NUCLEOTIDE SEQUENCE [LARGE SCALE GENOMIC DNA]</scope>
    <source>
        <strain evidence="5 6">TBZ9</strain>
    </source>
</reference>
<proteinExistence type="inferred from homology"/>
<dbReference type="InterPro" id="IPR036428">
    <property type="entry name" value="PCD_sf"/>
</dbReference>
<dbReference type="Gene3D" id="3.30.1360.20">
    <property type="entry name" value="Transcriptional coactivator/pterin dehydratase"/>
    <property type="match status" value="1"/>
</dbReference>
<comment type="catalytic activity">
    <reaction evidence="1 4">
        <text>(4aS,6R)-4a-hydroxy-L-erythro-5,6,7,8-tetrahydrobiopterin = (6R)-L-erythro-6,7-dihydrobiopterin + H2O</text>
        <dbReference type="Rhea" id="RHEA:11920"/>
        <dbReference type="ChEBI" id="CHEBI:15377"/>
        <dbReference type="ChEBI" id="CHEBI:15642"/>
        <dbReference type="ChEBI" id="CHEBI:43120"/>
        <dbReference type="EC" id="4.2.1.96"/>
    </reaction>
</comment>
<dbReference type="EC" id="4.2.1.96" evidence="4"/>
<dbReference type="InterPro" id="IPR050376">
    <property type="entry name" value="Pterin-4-alpha-carb_dehyd"/>
</dbReference>
<dbReference type="PANTHER" id="PTHR42805">
    <property type="entry name" value="PTERIN-4-ALPHA-CARBINOLAMINE DEHYDRATASE-RELATED"/>
    <property type="match status" value="1"/>
</dbReference>
<evidence type="ECO:0000256" key="3">
    <source>
        <dbReference type="ARBA" id="ARBA00023239"/>
    </source>
</evidence>
<accession>A0A7Y3TXQ4</accession>
<dbReference type="EMBL" id="JABFHI010000004">
    <property type="protein sequence ID" value="NOG32166.1"/>
    <property type="molecule type" value="Genomic_DNA"/>
</dbReference>
<name>A0A7Y3TXQ4_9GAMM</name>
<dbReference type="GO" id="GO:0006729">
    <property type="term" value="P:tetrahydrobiopterin biosynthetic process"/>
    <property type="evidence" value="ECO:0007669"/>
    <property type="project" value="InterPro"/>
</dbReference>
<comment type="caution">
    <text evidence="5">The sequence shown here is derived from an EMBL/GenBank/DDBJ whole genome shotgun (WGS) entry which is preliminary data.</text>
</comment>
<evidence type="ECO:0000313" key="5">
    <source>
        <dbReference type="EMBL" id="NOG32166.1"/>
    </source>
</evidence>
<dbReference type="RefSeq" id="WP_171702626.1">
    <property type="nucleotide sequence ID" value="NZ_JABFHI010000004.1"/>
</dbReference>
<dbReference type="PANTHER" id="PTHR42805:SF1">
    <property type="entry name" value="PTERIN-4-ALPHA-CARBINOLAMINE DEHYDRATASE-RELATED"/>
    <property type="match status" value="1"/>
</dbReference>
<dbReference type="HAMAP" id="MF_00434">
    <property type="entry name" value="Pterin_4_alpha"/>
    <property type="match status" value="1"/>
</dbReference>
<dbReference type="Pfam" id="PF01329">
    <property type="entry name" value="Pterin_4a"/>
    <property type="match status" value="1"/>
</dbReference>
<reference evidence="5 6" key="2">
    <citation type="submission" date="2020-06" db="EMBL/GenBank/DDBJ databases">
        <title>Halomonas songnenensis sp. nov., a moderately halophilic bacterium isolated from saline and alkaline soils.</title>
        <authorList>
            <person name="Jiang J."/>
            <person name="Pan Y."/>
        </authorList>
    </citation>
    <scope>NUCLEOTIDE SEQUENCE [LARGE SCALE GENOMIC DNA]</scope>
    <source>
        <strain evidence="5 6">TBZ9</strain>
    </source>
</reference>
<gene>
    <name evidence="5" type="ORF">HLB35_11100</name>
</gene>
<protein>
    <recommendedName>
        <fullName evidence="4">Putative pterin-4-alpha-carbinolamine dehydratase</fullName>
        <shortName evidence="4">PHS</shortName>
        <ecNumber evidence="4">4.2.1.96</ecNumber>
    </recommendedName>
    <alternativeName>
        <fullName evidence="4">4-alpha-hydroxy-tetrahydropterin dehydratase</fullName>
    </alternativeName>
    <alternativeName>
        <fullName evidence="4">Pterin carbinolamine dehydratase</fullName>
        <shortName evidence="4">PCD</shortName>
    </alternativeName>
</protein>
<keyword evidence="3 4" id="KW-0456">Lyase</keyword>
<sequence length="108" mass="12216">MADHETSPSQAAEPMTLEACMKEAEALPEWQIIDRDGIMKLTRRFTFSDFAQALAFTQRVGDLAEQANHHPKITTQWGEARVTWWSHDKGGLCHDDFTLAARTDEVAK</sequence>
<organism evidence="5 6">
    <name type="scientific">Vreelandella azerica</name>
    <dbReference type="NCBI Taxonomy" id="2732867"/>
    <lineage>
        <taxon>Bacteria</taxon>
        <taxon>Pseudomonadati</taxon>
        <taxon>Pseudomonadota</taxon>
        <taxon>Gammaproteobacteria</taxon>
        <taxon>Oceanospirillales</taxon>
        <taxon>Halomonadaceae</taxon>
        <taxon>Vreelandella</taxon>
    </lineage>
</organism>
<evidence type="ECO:0000256" key="2">
    <source>
        <dbReference type="ARBA" id="ARBA00006472"/>
    </source>
</evidence>